<keyword evidence="4" id="KW-1185">Reference proteome</keyword>
<dbReference type="PANTHER" id="PTHR35024">
    <property type="entry name" value="HYPOTHETICAL CYTOSOLIC PROTEIN"/>
    <property type="match status" value="1"/>
</dbReference>
<organism evidence="3 4">
    <name type="scientific">Fuscibacter oryzae</name>
    <dbReference type="NCBI Taxonomy" id="2803939"/>
    <lineage>
        <taxon>Bacteria</taxon>
        <taxon>Pseudomonadati</taxon>
        <taxon>Pseudomonadota</taxon>
        <taxon>Alphaproteobacteria</taxon>
        <taxon>Rhodobacterales</taxon>
        <taxon>Paracoccaceae</taxon>
        <taxon>Fuscibacter</taxon>
    </lineage>
</organism>
<dbReference type="EMBL" id="JAESVP010000005">
    <property type="protein sequence ID" value="MBL4928525.1"/>
    <property type="molecule type" value="Genomic_DNA"/>
</dbReference>
<feature type="region of interest" description="Disordered" evidence="2">
    <location>
        <begin position="1"/>
        <end position="22"/>
    </location>
</feature>
<dbReference type="Proteomes" id="UP000619033">
    <property type="component" value="Unassembled WGS sequence"/>
</dbReference>
<reference evidence="3" key="1">
    <citation type="submission" date="2021-01" db="EMBL/GenBank/DDBJ databases">
        <title>Genome seq and assembly of Tabrizicola sp. KVB23.</title>
        <authorList>
            <person name="Chhetri G."/>
        </authorList>
    </citation>
    <scope>NUCLEOTIDE SEQUENCE</scope>
    <source>
        <strain evidence="3">KVB23</strain>
    </source>
</reference>
<gene>
    <name evidence="3" type="ORF">JI744_10455</name>
</gene>
<evidence type="ECO:0000256" key="2">
    <source>
        <dbReference type="SAM" id="MobiDB-lite"/>
    </source>
</evidence>
<dbReference type="RefSeq" id="WP_202660482.1">
    <property type="nucleotide sequence ID" value="NZ_JAESVP010000005.1"/>
</dbReference>
<name>A0A8J7MT74_9RHOB</name>
<feature type="compositionally biased region" description="Polar residues" evidence="2">
    <location>
        <begin position="1"/>
        <end position="12"/>
    </location>
</feature>
<dbReference type="PANTHER" id="PTHR35024:SF4">
    <property type="entry name" value="POLYMER-FORMING CYTOSKELETAL PROTEIN"/>
    <property type="match status" value="1"/>
</dbReference>
<dbReference type="InterPro" id="IPR007607">
    <property type="entry name" value="BacA/B"/>
</dbReference>
<dbReference type="Pfam" id="PF04519">
    <property type="entry name" value="Bactofilin"/>
    <property type="match status" value="1"/>
</dbReference>
<proteinExistence type="inferred from homology"/>
<evidence type="ECO:0000313" key="3">
    <source>
        <dbReference type="EMBL" id="MBL4928525.1"/>
    </source>
</evidence>
<comment type="similarity">
    <text evidence="1">Belongs to the bactofilin family.</text>
</comment>
<protein>
    <submittedName>
        <fullName evidence="3">Polymer-forming cytoskeletal protein</fullName>
    </submittedName>
</protein>
<dbReference type="AlphaFoldDB" id="A0A8J7MT74"/>
<accession>A0A8J7MT74</accession>
<evidence type="ECO:0000313" key="4">
    <source>
        <dbReference type="Proteomes" id="UP000619033"/>
    </source>
</evidence>
<comment type="caution">
    <text evidence="3">The sequence shown here is derived from an EMBL/GenBank/DDBJ whole genome shotgun (WGS) entry which is preliminary data.</text>
</comment>
<sequence>MFSKTADPTSTPARPAGLGGNTRSVLGADLKIVGEVTSTGQVEVLGEVEGTIQAQALIVGSEGKVSGDIAADVVEIKGKLDGKVHSENFTLRAAAQVTADVNYSTLVIESGAQIEGRFRLNHP</sequence>
<evidence type="ECO:0000256" key="1">
    <source>
        <dbReference type="ARBA" id="ARBA00044755"/>
    </source>
</evidence>